<dbReference type="InterPro" id="IPR036679">
    <property type="entry name" value="FlgN-like_sf"/>
</dbReference>
<evidence type="ECO:0000313" key="2">
    <source>
        <dbReference type="EMBL" id="QYY42515.1"/>
    </source>
</evidence>
<keyword evidence="2" id="KW-0282">Flagellum</keyword>
<keyword evidence="3" id="KW-1185">Reference proteome</keyword>
<dbReference type="RefSeq" id="WP_057897499.1">
    <property type="nucleotide sequence ID" value="NZ_CP080764.1"/>
</dbReference>
<dbReference type="Proteomes" id="UP000826616">
    <property type="component" value="Chromosome"/>
</dbReference>
<name>A0ABX8YAW8_ANETH</name>
<evidence type="ECO:0000256" key="1">
    <source>
        <dbReference type="ARBA" id="ARBA00022795"/>
    </source>
</evidence>
<sequence>MSELYKVVGILERLLAEHERMLKLAGYKKEVLIKGDMDELACILQVESRCMNTIQSLEQEREQQISLYFMRQGIHKETCYLSELIELADTPELKENLARCQKRLGDVIAELRTLNRLNQQLLQQSLAFINFTLEELTAPEEDPYLYQQKGNHHAGSVRFFDSKA</sequence>
<dbReference type="GeneID" id="97143084"/>
<reference evidence="2 3" key="1">
    <citation type="submission" date="2021-08" db="EMBL/GenBank/DDBJ databases">
        <title>Complete genome sequence of the strain Aneurinibacillus thermoaerophilus CCM 8960.</title>
        <authorList>
            <person name="Musilova J."/>
            <person name="Kourilova X."/>
            <person name="Pernicova I."/>
            <person name="Bezdicek M."/>
            <person name="Lengerova M."/>
            <person name="Obruca S."/>
            <person name="Sedlar K."/>
        </authorList>
    </citation>
    <scope>NUCLEOTIDE SEQUENCE [LARGE SCALE GENOMIC DNA]</scope>
    <source>
        <strain evidence="2 3">CCM 8960</strain>
    </source>
</reference>
<protein>
    <submittedName>
        <fullName evidence="2">Flagellar protein FlgN</fullName>
    </submittedName>
</protein>
<dbReference type="InterPro" id="IPR007809">
    <property type="entry name" value="FlgN-like"/>
</dbReference>
<evidence type="ECO:0000313" key="3">
    <source>
        <dbReference type="Proteomes" id="UP000826616"/>
    </source>
</evidence>
<keyword evidence="1" id="KW-1005">Bacterial flagellum biogenesis</keyword>
<gene>
    <name evidence="2" type="ORF">K3F53_17020</name>
</gene>
<dbReference type="Gene3D" id="1.20.58.300">
    <property type="entry name" value="FlgN-like"/>
    <property type="match status" value="1"/>
</dbReference>
<dbReference type="SUPFAM" id="SSF140566">
    <property type="entry name" value="FlgN-like"/>
    <property type="match status" value="1"/>
</dbReference>
<organism evidence="2 3">
    <name type="scientific">Aneurinibacillus thermoaerophilus</name>
    <dbReference type="NCBI Taxonomy" id="143495"/>
    <lineage>
        <taxon>Bacteria</taxon>
        <taxon>Bacillati</taxon>
        <taxon>Bacillota</taxon>
        <taxon>Bacilli</taxon>
        <taxon>Bacillales</taxon>
        <taxon>Paenibacillaceae</taxon>
        <taxon>Aneurinibacillus group</taxon>
        <taxon>Aneurinibacillus</taxon>
    </lineage>
</organism>
<dbReference type="EMBL" id="CP080764">
    <property type="protein sequence ID" value="QYY42515.1"/>
    <property type="molecule type" value="Genomic_DNA"/>
</dbReference>
<keyword evidence="2" id="KW-0969">Cilium</keyword>
<proteinExistence type="predicted"/>
<dbReference type="Pfam" id="PF05130">
    <property type="entry name" value="FlgN"/>
    <property type="match status" value="1"/>
</dbReference>
<accession>A0ABX8YAW8</accession>
<keyword evidence="2" id="KW-0966">Cell projection</keyword>